<feature type="compositionally biased region" description="Polar residues" evidence="1">
    <location>
        <begin position="187"/>
        <end position="200"/>
    </location>
</feature>
<evidence type="ECO:0000313" key="3">
    <source>
        <dbReference type="Proteomes" id="UP000095746"/>
    </source>
</evidence>
<organism evidence="2 3">
    <name type="scientific">Flavonifractor plautii</name>
    <name type="common">Fusobacterium plautii</name>
    <dbReference type="NCBI Taxonomy" id="292800"/>
    <lineage>
        <taxon>Bacteria</taxon>
        <taxon>Bacillati</taxon>
        <taxon>Bacillota</taxon>
        <taxon>Clostridia</taxon>
        <taxon>Eubacteriales</taxon>
        <taxon>Oscillospiraceae</taxon>
        <taxon>Flavonifractor</taxon>
    </lineage>
</organism>
<gene>
    <name evidence="2" type="ORF">ERS852411_03835</name>
</gene>
<evidence type="ECO:0000313" key="2">
    <source>
        <dbReference type="EMBL" id="CUP98641.1"/>
    </source>
</evidence>
<reference evidence="2 3" key="1">
    <citation type="submission" date="2015-09" db="EMBL/GenBank/DDBJ databases">
        <authorList>
            <consortium name="Pathogen Informatics"/>
        </authorList>
    </citation>
    <scope>NUCLEOTIDE SEQUENCE [LARGE SCALE GENOMIC DNA]</scope>
    <source>
        <strain evidence="2 3">2789STDY5608854</strain>
    </source>
</reference>
<proteinExistence type="predicted"/>
<evidence type="ECO:0000256" key="1">
    <source>
        <dbReference type="SAM" id="MobiDB-lite"/>
    </source>
</evidence>
<name>A0A174SQL2_FLAPL</name>
<protein>
    <submittedName>
        <fullName evidence="2">Uncharacterized protein</fullName>
    </submittedName>
</protein>
<dbReference type="Proteomes" id="UP000095746">
    <property type="component" value="Unassembled WGS sequence"/>
</dbReference>
<accession>A0A174SQL2</accession>
<feature type="region of interest" description="Disordered" evidence="1">
    <location>
        <begin position="187"/>
        <end position="237"/>
    </location>
</feature>
<sequence length="237" mass="25238">MQVIALRPVVGHGGIGPHGAHNGYQDHGQQAAGETHVVEVHAVLDFVCIGGEGRQHKADEQSHGDTPPQVAEAVVQRHITHHRGQGCGQQGHGDILAERLPPRLGVQEGTGDDGPDVDNVLAEQGKASHQAQLHQCEAVGRLLAQVEQQQAHQRHQGGVDQGRAYTRNFHVVGDQRVLRNDDLPQSWQHSGRIAQHQSDGSQEDAKADDGGVELFITHGAPSLSSSSVSGAQGCVEK</sequence>
<dbReference type="EMBL" id="CYZT01000604">
    <property type="protein sequence ID" value="CUP98641.1"/>
    <property type="molecule type" value="Genomic_DNA"/>
</dbReference>
<dbReference type="AlphaFoldDB" id="A0A174SQL2"/>